<evidence type="ECO:0000313" key="7">
    <source>
        <dbReference type="EMBL" id="ESZ95533.1"/>
    </source>
</evidence>
<reference evidence="7 8" key="1">
    <citation type="journal article" date="2014" name="Genome Announc.">
        <title>Draft genome sequence of Sclerotinia borealis, a psychrophilic plant pathogenic fungus.</title>
        <authorList>
            <person name="Mardanov A.V."/>
            <person name="Beletsky A.V."/>
            <person name="Kadnikov V.V."/>
            <person name="Ignatov A.N."/>
            <person name="Ravin N.V."/>
        </authorList>
    </citation>
    <scope>NUCLEOTIDE SEQUENCE [LARGE SCALE GENOMIC DNA]</scope>
    <source>
        <strain evidence="8">F-4157</strain>
    </source>
</reference>
<feature type="compositionally biased region" description="Polar residues" evidence="5">
    <location>
        <begin position="79"/>
        <end position="92"/>
    </location>
</feature>
<evidence type="ECO:0000256" key="2">
    <source>
        <dbReference type="ARBA" id="ARBA00010008"/>
    </source>
</evidence>
<dbReference type="PANTHER" id="PTHR13693">
    <property type="entry name" value="CLASS II AMINOTRANSFERASE/8-AMINO-7-OXONONANOATE SYNTHASE"/>
    <property type="match status" value="1"/>
</dbReference>
<evidence type="ECO:0000256" key="3">
    <source>
        <dbReference type="ARBA" id="ARBA00022679"/>
    </source>
</evidence>
<dbReference type="HOGENOM" id="CLU_015846_3_0_1"/>
<dbReference type="STRING" id="1432307.W9CHT4"/>
<dbReference type="SUPFAM" id="SSF53383">
    <property type="entry name" value="PLP-dependent transferases"/>
    <property type="match status" value="1"/>
</dbReference>
<organism evidence="7 8">
    <name type="scientific">Sclerotinia borealis (strain F-4128)</name>
    <dbReference type="NCBI Taxonomy" id="1432307"/>
    <lineage>
        <taxon>Eukaryota</taxon>
        <taxon>Fungi</taxon>
        <taxon>Dikarya</taxon>
        <taxon>Ascomycota</taxon>
        <taxon>Pezizomycotina</taxon>
        <taxon>Leotiomycetes</taxon>
        <taxon>Helotiales</taxon>
        <taxon>Sclerotiniaceae</taxon>
        <taxon>Sclerotinia</taxon>
    </lineage>
</organism>
<feature type="region of interest" description="Disordered" evidence="5">
    <location>
        <begin position="1"/>
        <end position="37"/>
    </location>
</feature>
<protein>
    <recommendedName>
        <fullName evidence="6">Aminotransferase class I/classII large domain-containing protein</fullName>
    </recommendedName>
</protein>
<dbReference type="GO" id="GO:0030170">
    <property type="term" value="F:pyridoxal phosphate binding"/>
    <property type="evidence" value="ECO:0007669"/>
    <property type="project" value="InterPro"/>
</dbReference>
<feature type="domain" description="Aminotransferase class I/classII large" evidence="6">
    <location>
        <begin position="39"/>
        <end position="425"/>
    </location>
</feature>
<dbReference type="InterPro" id="IPR015422">
    <property type="entry name" value="PyrdxlP-dep_Trfase_small"/>
</dbReference>
<evidence type="ECO:0000259" key="6">
    <source>
        <dbReference type="Pfam" id="PF00155"/>
    </source>
</evidence>
<evidence type="ECO:0000256" key="4">
    <source>
        <dbReference type="ARBA" id="ARBA00022898"/>
    </source>
</evidence>
<dbReference type="InterPro" id="IPR015421">
    <property type="entry name" value="PyrdxlP-dep_Trfase_major"/>
</dbReference>
<dbReference type="InterPro" id="IPR004839">
    <property type="entry name" value="Aminotransferase_I/II_large"/>
</dbReference>
<sequence length="483" mass="52799">MPTLEESMTSALKRRAQNSSLRNLSLPSTTPTTTGVTPIDFSSNDFLSLSTSPVLHNAYLALLRTHFSPPPFHNSSPSTTLAPPTLGSTGSRLLSGNSPLALHLEAQISTFHRSPHLDSGALLFNSGFDANSAFFACIPQKEDVVVYDEQIHASVHEGMRGSRAKRFIAFRHNDVGDLRRVLDSVRREGIERNVIVAVESLYSMDGDICPLRAVVKVVEEIFGLGGMTEEGRGYIVVDEAHSTGVYGPEGRGLVCELGLEGKIFARLHTFGKALAGNGAIILTTSLTRHYLLNYARPLIYSTSLSTPSLLLIAASYSLFLSSSTNPLQSHLRCLSHHFTSLLSHLPLSSHLKPQPQNLSPETENLNWTPIFSLQTPEPKKLATYCQKMGYNVRAIMSPTVKKGRERVRVCLHAGNTFEEIEGLVRCVREWIGVMDKRGEAQIGDVVDRNGRGESDVGVGVEEEHIAGVGMSFKGKGRTERAKL</sequence>
<evidence type="ECO:0000256" key="1">
    <source>
        <dbReference type="ARBA" id="ARBA00001933"/>
    </source>
</evidence>
<feature type="compositionally biased region" description="Polar residues" evidence="5">
    <location>
        <begin position="1"/>
        <end position="10"/>
    </location>
</feature>
<comment type="cofactor">
    <cofactor evidence="1">
        <name>pyridoxal 5'-phosphate</name>
        <dbReference type="ChEBI" id="CHEBI:597326"/>
    </cofactor>
</comment>
<feature type="region of interest" description="Disordered" evidence="5">
    <location>
        <begin position="72"/>
        <end position="92"/>
    </location>
</feature>
<dbReference type="OrthoDB" id="2382073at2759"/>
<feature type="compositionally biased region" description="Low complexity" evidence="5">
    <location>
        <begin position="24"/>
        <end position="34"/>
    </location>
</feature>
<dbReference type="Gene3D" id="3.90.1150.10">
    <property type="entry name" value="Aspartate Aminotransferase, domain 1"/>
    <property type="match status" value="1"/>
</dbReference>
<dbReference type="InterPro" id="IPR050087">
    <property type="entry name" value="AON_synthase_class-II"/>
</dbReference>
<evidence type="ECO:0000256" key="5">
    <source>
        <dbReference type="SAM" id="MobiDB-lite"/>
    </source>
</evidence>
<keyword evidence="8" id="KW-1185">Reference proteome</keyword>
<proteinExistence type="inferred from homology"/>
<gene>
    <name evidence="7" type="ORF">SBOR_4086</name>
</gene>
<accession>W9CHT4</accession>
<dbReference type="Proteomes" id="UP000019487">
    <property type="component" value="Unassembled WGS sequence"/>
</dbReference>
<dbReference type="GO" id="GO:0016740">
    <property type="term" value="F:transferase activity"/>
    <property type="evidence" value="ECO:0007669"/>
    <property type="project" value="UniProtKB-KW"/>
</dbReference>
<dbReference type="AlphaFoldDB" id="W9CHT4"/>
<dbReference type="PANTHER" id="PTHR13693:SF77">
    <property type="entry name" value="8-AMINO-7-OXONONANOATE SYNTHASE"/>
    <property type="match status" value="1"/>
</dbReference>
<name>W9CHT4_SCLBF</name>
<dbReference type="InterPro" id="IPR015424">
    <property type="entry name" value="PyrdxlP-dep_Trfase"/>
</dbReference>
<dbReference type="GO" id="GO:0009102">
    <property type="term" value="P:biotin biosynthetic process"/>
    <property type="evidence" value="ECO:0007669"/>
    <property type="project" value="TreeGrafter"/>
</dbReference>
<dbReference type="Gene3D" id="3.40.640.10">
    <property type="entry name" value="Type I PLP-dependent aspartate aminotransferase-like (Major domain)"/>
    <property type="match status" value="1"/>
</dbReference>
<dbReference type="EMBL" id="AYSA01000182">
    <property type="protein sequence ID" value="ESZ95533.1"/>
    <property type="molecule type" value="Genomic_DNA"/>
</dbReference>
<evidence type="ECO:0000313" key="8">
    <source>
        <dbReference type="Proteomes" id="UP000019487"/>
    </source>
</evidence>
<keyword evidence="3" id="KW-0808">Transferase</keyword>
<keyword evidence="4" id="KW-0663">Pyridoxal phosphate</keyword>
<dbReference type="Pfam" id="PF00155">
    <property type="entry name" value="Aminotran_1_2"/>
    <property type="match status" value="1"/>
</dbReference>
<comment type="similarity">
    <text evidence="2">Belongs to the class-II pyridoxal-phosphate-dependent aminotransferase family. BioF subfamily.</text>
</comment>
<comment type="caution">
    <text evidence="7">The sequence shown here is derived from an EMBL/GenBank/DDBJ whole genome shotgun (WGS) entry which is preliminary data.</text>
</comment>